<dbReference type="EMBL" id="CAJNOU010002731">
    <property type="protein sequence ID" value="CAF1344954.1"/>
    <property type="molecule type" value="Genomic_DNA"/>
</dbReference>
<evidence type="ECO:0000259" key="7">
    <source>
        <dbReference type="PROSITE" id="PS50145"/>
    </source>
</evidence>
<dbReference type="InterPro" id="IPR001841">
    <property type="entry name" value="Znf_RING"/>
</dbReference>
<comment type="caution">
    <text evidence="8">The sequence shown here is derived from an EMBL/GenBank/DDBJ whole genome shotgun (WGS) entry which is preliminary data.</text>
</comment>
<sequence length="399" mass="47723">MDNYEYMNKSSINEDLICEICKNPFIDPVILPSPCEQTFCLKCIQSNLENHSNNCLKCNKKSLTNTDLKNESPILRNMLDKLLVKCCSCSEENIQRSNFSEHIKQKCPKRIVHCSANDIQCPWTGHFDELNQHVNNCPYEELRHFLTKLINDVRRIDELNQLQINFQTLENKFQQQQNQIQQIENENEILNKQINEMEKFENENQILNEQINKMKNFEIELKDLYDFLQLTNILIENFENKIKFLQENLDEFNLIQIKNETLNELYQKEQIQNDSLNKQNQSLQEQVLQNKQEFEQLNQYCEQIQVDNQQLNQQCLLNNEENNHLNEQNQYLQEQVLQYKQEFEQLNQHCEQIQADNQQLIEQCSQYNIKIDQLTINIKRLETKLYQPIIQSHSKPTIA</sequence>
<evidence type="ECO:0000256" key="1">
    <source>
        <dbReference type="ARBA" id="ARBA00022723"/>
    </source>
</evidence>
<name>A0A815GZX8_9BILA</name>
<keyword evidence="2 4" id="KW-0863">Zinc-finger</keyword>
<feature type="zinc finger region" description="TRAF-type" evidence="4">
    <location>
        <begin position="84"/>
        <end position="121"/>
    </location>
</feature>
<feature type="domain" description="RING-type" evidence="6">
    <location>
        <begin position="18"/>
        <end position="59"/>
    </location>
</feature>
<reference evidence="8" key="1">
    <citation type="submission" date="2021-02" db="EMBL/GenBank/DDBJ databases">
        <authorList>
            <person name="Nowell W R."/>
        </authorList>
    </citation>
    <scope>NUCLEOTIDE SEQUENCE</scope>
</reference>
<dbReference type="Proteomes" id="UP000663889">
    <property type="component" value="Unassembled WGS sequence"/>
</dbReference>
<dbReference type="PROSITE" id="PS50145">
    <property type="entry name" value="ZF_TRAF"/>
    <property type="match status" value="1"/>
</dbReference>
<dbReference type="AlphaFoldDB" id="A0A815GZX8"/>
<keyword evidence="5" id="KW-0175">Coiled coil</keyword>
<evidence type="ECO:0000313" key="9">
    <source>
        <dbReference type="Proteomes" id="UP000663889"/>
    </source>
</evidence>
<dbReference type="SUPFAM" id="SSF57850">
    <property type="entry name" value="RING/U-box"/>
    <property type="match status" value="1"/>
</dbReference>
<evidence type="ECO:0000256" key="2">
    <source>
        <dbReference type="ARBA" id="ARBA00022771"/>
    </source>
</evidence>
<dbReference type="GO" id="GO:0008270">
    <property type="term" value="F:zinc ion binding"/>
    <property type="evidence" value="ECO:0007669"/>
    <property type="project" value="UniProtKB-KW"/>
</dbReference>
<dbReference type="PROSITE" id="PS50089">
    <property type="entry name" value="ZF_RING_2"/>
    <property type="match status" value="1"/>
</dbReference>
<keyword evidence="3 4" id="KW-0862">Zinc</keyword>
<dbReference type="Gene3D" id="3.30.40.10">
    <property type="entry name" value="Zinc/RING finger domain, C3HC4 (zinc finger)"/>
    <property type="match status" value="2"/>
</dbReference>
<keyword evidence="1 4" id="KW-0479">Metal-binding</keyword>
<evidence type="ECO:0000256" key="3">
    <source>
        <dbReference type="ARBA" id="ARBA00022833"/>
    </source>
</evidence>
<feature type="domain" description="TRAF-type" evidence="7">
    <location>
        <begin position="84"/>
        <end position="121"/>
    </location>
</feature>
<gene>
    <name evidence="8" type="ORF">SEV965_LOCUS28546</name>
</gene>
<dbReference type="InterPro" id="IPR013083">
    <property type="entry name" value="Znf_RING/FYVE/PHD"/>
</dbReference>
<dbReference type="InterPro" id="IPR001293">
    <property type="entry name" value="Znf_TRAF"/>
</dbReference>
<feature type="coiled-coil region" evidence="5">
    <location>
        <begin position="159"/>
        <end position="384"/>
    </location>
</feature>
<evidence type="ECO:0000256" key="4">
    <source>
        <dbReference type="PROSITE-ProRule" id="PRU00207"/>
    </source>
</evidence>
<evidence type="ECO:0000259" key="6">
    <source>
        <dbReference type="PROSITE" id="PS50089"/>
    </source>
</evidence>
<accession>A0A815GZX8</accession>
<evidence type="ECO:0000313" key="8">
    <source>
        <dbReference type="EMBL" id="CAF1344954.1"/>
    </source>
</evidence>
<organism evidence="8 9">
    <name type="scientific">Rotaria sordida</name>
    <dbReference type="NCBI Taxonomy" id="392033"/>
    <lineage>
        <taxon>Eukaryota</taxon>
        <taxon>Metazoa</taxon>
        <taxon>Spiralia</taxon>
        <taxon>Gnathifera</taxon>
        <taxon>Rotifera</taxon>
        <taxon>Eurotatoria</taxon>
        <taxon>Bdelloidea</taxon>
        <taxon>Philodinida</taxon>
        <taxon>Philodinidae</taxon>
        <taxon>Rotaria</taxon>
    </lineage>
</organism>
<evidence type="ECO:0000256" key="5">
    <source>
        <dbReference type="SAM" id="Coils"/>
    </source>
</evidence>
<protein>
    <submittedName>
        <fullName evidence="8">Uncharacterized protein</fullName>
    </submittedName>
</protein>
<dbReference type="SUPFAM" id="SSF49599">
    <property type="entry name" value="TRAF domain-like"/>
    <property type="match status" value="1"/>
</dbReference>
<proteinExistence type="predicted"/>